<organism evidence="1 2">
    <name type="scientific">Nitrosomonas marina</name>
    <dbReference type="NCBI Taxonomy" id="917"/>
    <lineage>
        <taxon>Bacteria</taxon>
        <taxon>Pseudomonadati</taxon>
        <taxon>Pseudomonadota</taxon>
        <taxon>Betaproteobacteria</taxon>
        <taxon>Nitrosomonadales</taxon>
        <taxon>Nitrosomonadaceae</taxon>
        <taxon>Nitrosomonas</taxon>
    </lineage>
</organism>
<dbReference type="EMBL" id="FOCP01000015">
    <property type="protein sequence ID" value="SEN36121.1"/>
    <property type="molecule type" value="Genomic_DNA"/>
</dbReference>
<evidence type="ECO:0000313" key="1">
    <source>
        <dbReference type="EMBL" id="SEN36121.1"/>
    </source>
</evidence>
<proteinExistence type="predicted"/>
<evidence type="ECO:0000313" key="2">
    <source>
        <dbReference type="Proteomes" id="UP000199459"/>
    </source>
</evidence>
<dbReference type="Proteomes" id="UP000199459">
    <property type="component" value="Unassembled WGS sequence"/>
</dbReference>
<gene>
    <name evidence="1" type="ORF">SAMN05216325_11520</name>
</gene>
<accession>A0A1H8FWC0</accession>
<reference evidence="1 2" key="1">
    <citation type="submission" date="2016-10" db="EMBL/GenBank/DDBJ databases">
        <authorList>
            <person name="de Groot N.N."/>
        </authorList>
    </citation>
    <scope>NUCLEOTIDE SEQUENCE [LARGE SCALE GENOMIC DNA]</scope>
    <source>
        <strain evidence="1 2">Nm22</strain>
    </source>
</reference>
<sequence>METCNYETLKTADFVKIYQQTADHVDEIIFKVEVIKNGFGYVLADDSGFEEEFSSYIKACEAIASYISGREYDYQTVLTFDNNSLFQEFCCSNEGNSKKNPSEFNIYSVQ</sequence>
<protein>
    <submittedName>
        <fullName evidence="1">Uncharacterized protein</fullName>
    </submittedName>
</protein>
<dbReference type="AlphaFoldDB" id="A0A1H8FWC0"/>
<dbReference type="RefSeq" id="WP_090632840.1">
    <property type="nucleotide sequence ID" value="NZ_FOCP01000015.1"/>
</dbReference>
<name>A0A1H8FWC0_9PROT</name>